<sequence>MLYSLITTMTLASCVLSIAGCKIEVKMQSQTTQPFQMQIYVPAIKMKTERMTFNNKDEIRTVLIKGENCDREHWIIKTWKKMDNEWIPAKETKAKFEGYGSFGLSVKDDLSPSISNRFAVVCSEGNC</sequence>
<accession>A0A3P6TKG0</accession>
<dbReference type="AlphaFoldDB" id="A0A3P6TKG0"/>
<proteinExistence type="predicted"/>
<dbReference type="EMBL" id="UYRX01000304">
    <property type="protein sequence ID" value="VDK79690.1"/>
    <property type="molecule type" value="Genomic_DNA"/>
</dbReference>
<name>A0A3P6TKG0_LITSI</name>
<protein>
    <submittedName>
        <fullName evidence="2">Uncharacterized protein</fullName>
    </submittedName>
</protein>
<dbReference type="PANTHER" id="PTHR37427:SF2">
    <property type="entry name" value="SECRETED PROTEIN"/>
    <property type="match status" value="1"/>
</dbReference>
<dbReference type="OMA" id="HWIIKTW"/>
<gene>
    <name evidence="2" type="ORF">NLS_LOCUS4620</name>
</gene>
<dbReference type="STRING" id="42156.A0A3P6TKG0"/>
<evidence type="ECO:0000256" key="1">
    <source>
        <dbReference type="SAM" id="SignalP"/>
    </source>
</evidence>
<reference evidence="2 3" key="1">
    <citation type="submission" date="2018-08" db="EMBL/GenBank/DDBJ databases">
        <authorList>
            <person name="Laetsch R D."/>
            <person name="Stevens L."/>
            <person name="Kumar S."/>
            <person name="Blaxter L. M."/>
        </authorList>
    </citation>
    <scope>NUCLEOTIDE SEQUENCE [LARGE SCALE GENOMIC DNA]</scope>
</reference>
<evidence type="ECO:0000313" key="3">
    <source>
        <dbReference type="Proteomes" id="UP000277928"/>
    </source>
</evidence>
<keyword evidence="1" id="KW-0732">Signal</keyword>
<feature type="chain" id="PRO_5018129438" evidence="1">
    <location>
        <begin position="18"/>
        <end position="127"/>
    </location>
</feature>
<dbReference type="OrthoDB" id="5786419at2759"/>
<dbReference type="Proteomes" id="UP000277928">
    <property type="component" value="Unassembled WGS sequence"/>
</dbReference>
<organism evidence="2 3">
    <name type="scientific">Litomosoides sigmodontis</name>
    <name type="common">Filarial nematode worm</name>
    <dbReference type="NCBI Taxonomy" id="42156"/>
    <lineage>
        <taxon>Eukaryota</taxon>
        <taxon>Metazoa</taxon>
        <taxon>Ecdysozoa</taxon>
        <taxon>Nematoda</taxon>
        <taxon>Chromadorea</taxon>
        <taxon>Rhabditida</taxon>
        <taxon>Spirurina</taxon>
        <taxon>Spiruromorpha</taxon>
        <taxon>Filarioidea</taxon>
        <taxon>Onchocercidae</taxon>
        <taxon>Litomosoides</taxon>
    </lineage>
</organism>
<keyword evidence="3" id="KW-1185">Reference proteome</keyword>
<evidence type="ECO:0000313" key="2">
    <source>
        <dbReference type="EMBL" id="VDK79690.1"/>
    </source>
</evidence>
<dbReference type="PANTHER" id="PTHR37427">
    <property type="entry name" value="PROTEIN CBG20963-RELATED"/>
    <property type="match status" value="1"/>
</dbReference>
<feature type="signal peptide" evidence="1">
    <location>
        <begin position="1"/>
        <end position="17"/>
    </location>
</feature>